<comment type="caution">
    <text evidence="3">The sequence shown here is derived from an EMBL/GenBank/DDBJ whole genome shotgun (WGS) entry which is preliminary data.</text>
</comment>
<organism evidence="3 4">
    <name type="scientific">Sulfitobacter mediterraneus</name>
    <dbReference type="NCBI Taxonomy" id="83219"/>
    <lineage>
        <taxon>Bacteria</taxon>
        <taxon>Pseudomonadati</taxon>
        <taxon>Pseudomonadota</taxon>
        <taxon>Alphaproteobacteria</taxon>
        <taxon>Rhodobacterales</taxon>
        <taxon>Roseobacteraceae</taxon>
        <taxon>Sulfitobacter</taxon>
    </lineage>
</organism>
<dbReference type="SFLD" id="SFLDG00358">
    <property type="entry name" value="Main_(cytGST)"/>
    <property type="match status" value="1"/>
</dbReference>
<dbReference type="SUPFAM" id="SSF47616">
    <property type="entry name" value="GST C-terminal domain-like"/>
    <property type="match status" value="1"/>
</dbReference>
<dbReference type="GO" id="GO:0005737">
    <property type="term" value="C:cytoplasm"/>
    <property type="evidence" value="ECO:0007669"/>
    <property type="project" value="TreeGrafter"/>
</dbReference>
<keyword evidence="3" id="KW-0808">Transferase</keyword>
<reference evidence="3 4" key="1">
    <citation type="submission" date="2018-04" db="EMBL/GenBank/DDBJ databases">
        <title>Genomic Encyclopedia of Archaeal and Bacterial Type Strains, Phase II (KMG-II): from individual species to whole genera.</title>
        <authorList>
            <person name="Goeker M."/>
        </authorList>
    </citation>
    <scope>NUCLEOTIDE SEQUENCE [LARGE SCALE GENOMIC DNA]</scope>
    <source>
        <strain evidence="3 4">DSM 12244</strain>
    </source>
</reference>
<dbReference type="OrthoDB" id="9797500at2"/>
<dbReference type="InterPro" id="IPR036249">
    <property type="entry name" value="Thioredoxin-like_sf"/>
</dbReference>
<protein>
    <submittedName>
        <fullName evidence="3">Glutathione S-transferase</fullName>
    </submittedName>
</protein>
<proteinExistence type="predicted"/>
<feature type="domain" description="GST N-terminal" evidence="1">
    <location>
        <begin position="3"/>
        <end position="83"/>
    </location>
</feature>
<feature type="domain" description="GST C-terminal" evidence="2">
    <location>
        <begin position="88"/>
        <end position="214"/>
    </location>
</feature>
<dbReference type="InterPro" id="IPR050983">
    <property type="entry name" value="GST_Omega/HSP26"/>
</dbReference>
<dbReference type="Gene3D" id="3.40.30.10">
    <property type="entry name" value="Glutaredoxin"/>
    <property type="match status" value="1"/>
</dbReference>
<dbReference type="PANTHER" id="PTHR43968:SF6">
    <property type="entry name" value="GLUTATHIONE S-TRANSFERASE OMEGA"/>
    <property type="match status" value="1"/>
</dbReference>
<evidence type="ECO:0000313" key="4">
    <source>
        <dbReference type="Proteomes" id="UP000244092"/>
    </source>
</evidence>
<dbReference type="CDD" id="cd00299">
    <property type="entry name" value="GST_C_family"/>
    <property type="match status" value="1"/>
</dbReference>
<sequence length="214" mass="23125">MAEPLNLLGFRHSVYTRIARMGLIETGLTATYVEANPFAAEPDPVLAAMTPLGRVPVLQHGDFVLTETAAILRYLNDLGPKASLIPTDPQSAARMAQVMGIVDAYVYQPLVRKVFSHGFYQAAVGEDGDSAIVAEGLVLSQAPLRALDSIAAGGLQLGGARISLADLHLAPMMDYFVRVPEAADLLRHYSALSAWWDEISNHPSLRDTDPFPDK</sequence>
<dbReference type="Pfam" id="PF13417">
    <property type="entry name" value="GST_N_3"/>
    <property type="match status" value="1"/>
</dbReference>
<dbReference type="Pfam" id="PF00043">
    <property type="entry name" value="GST_C"/>
    <property type="match status" value="1"/>
</dbReference>
<dbReference type="InterPro" id="IPR040079">
    <property type="entry name" value="Glutathione_S-Trfase"/>
</dbReference>
<evidence type="ECO:0000259" key="1">
    <source>
        <dbReference type="PROSITE" id="PS50404"/>
    </source>
</evidence>
<dbReference type="CDD" id="cd00570">
    <property type="entry name" value="GST_N_family"/>
    <property type="match status" value="1"/>
</dbReference>
<dbReference type="Gene3D" id="1.20.1050.10">
    <property type="match status" value="1"/>
</dbReference>
<gene>
    <name evidence="3" type="ORF">C8N31_101274</name>
</gene>
<dbReference type="InterPro" id="IPR010987">
    <property type="entry name" value="Glutathione-S-Trfase_C-like"/>
</dbReference>
<dbReference type="InterPro" id="IPR004046">
    <property type="entry name" value="GST_C"/>
</dbReference>
<evidence type="ECO:0000313" key="3">
    <source>
        <dbReference type="EMBL" id="PTX75618.1"/>
    </source>
</evidence>
<dbReference type="GO" id="GO:0016740">
    <property type="term" value="F:transferase activity"/>
    <property type="evidence" value="ECO:0007669"/>
    <property type="project" value="UniProtKB-KW"/>
</dbReference>
<dbReference type="InterPro" id="IPR004045">
    <property type="entry name" value="Glutathione_S-Trfase_N"/>
</dbReference>
<dbReference type="PANTHER" id="PTHR43968">
    <property type="match status" value="1"/>
</dbReference>
<dbReference type="EMBL" id="QBKU01000001">
    <property type="protein sequence ID" value="PTX75618.1"/>
    <property type="molecule type" value="Genomic_DNA"/>
</dbReference>
<dbReference type="RefSeq" id="WP_025047153.1">
    <property type="nucleotide sequence ID" value="NZ_CANMAK010000001.1"/>
</dbReference>
<dbReference type="PROSITE" id="PS50405">
    <property type="entry name" value="GST_CTER"/>
    <property type="match status" value="1"/>
</dbReference>
<accession>A0A2T6CJD7</accession>
<evidence type="ECO:0000259" key="2">
    <source>
        <dbReference type="PROSITE" id="PS50405"/>
    </source>
</evidence>
<dbReference type="SUPFAM" id="SSF52833">
    <property type="entry name" value="Thioredoxin-like"/>
    <property type="match status" value="1"/>
</dbReference>
<dbReference type="AlphaFoldDB" id="A0A2T6CJD7"/>
<name>A0A2T6CJD7_9RHOB</name>
<dbReference type="PROSITE" id="PS50404">
    <property type="entry name" value="GST_NTER"/>
    <property type="match status" value="1"/>
</dbReference>
<dbReference type="Proteomes" id="UP000244092">
    <property type="component" value="Unassembled WGS sequence"/>
</dbReference>
<dbReference type="InterPro" id="IPR036282">
    <property type="entry name" value="Glutathione-S-Trfase_C_sf"/>
</dbReference>
<dbReference type="SFLD" id="SFLDS00019">
    <property type="entry name" value="Glutathione_Transferase_(cytos"/>
    <property type="match status" value="1"/>
</dbReference>